<accession>A0ABU9KE38</accession>
<keyword evidence="1" id="KW-0812">Transmembrane</keyword>
<gene>
    <name evidence="2" type="ORF">AAEO50_18630</name>
</gene>
<comment type="caution">
    <text evidence="2">The sequence shown here is derived from an EMBL/GenBank/DDBJ whole genome shotgun (WGS) entry which is preliminary data.</text>
</comment>
<evidence type="ECO:0000313" key="2">
    <source>
        <dbReference type="EMBL" id="MEL3974308.1"/>
    </source>
</evidence>
<sequence length="315" mass="37252">MKELLKILIDNKDWLFSGVGISVVVLFYTIIKETRQSKNKNEISVDNKPTEVDYEKMTQKEEENSPIRNVVRRFVMVYEVHGIAQTQIPFFIDKEFGLQLKDFKDEGSILHILNDDLIVWTCDKFGIQREWIEGTTNSIYPHVDYYKKVHAFIKDICTLDKSAIDVIAFKSEKLKLKENHRHCIVLLIRIPIDTLNSKIIYKYVPISTLWDWGYWRSRYQVKSIFYICEKLRINICGYDLRDKELLASGSCFPQKLMSKIPITVTWYPEDYIDLPSQSCQAKETEETPKIREYIKEQGYMDLLKDCEKKQKISSW</sequence>
<name>A0ABU9KE38_9BACI</name>
<dbReference type="Proteomes" id="UP001389717">
    <property type="component" value="Unassembled WGS sequence"/>
</dbReference>
<keyword evidence="3" id="KW-1185">Reference proteome</keyword>
<feature type="transmembrane region" description="Helical" evidence="1">
    <location>
        <begin position="14"/>
        <end position="31"/>
    </location>
</feature>
<evidence type="ECO:0000313" key="3">
    <source>
        <dbReference type="Proteomes" id="UP001389717"/>
    </source>
</evidence>
<protein>
    <submittedName>
        <fullName evidence="2">Uncharacterized protein</fullName>
    </submittedName>
</protein>
<reference evidence="2 3" key="1">
    <citation type="submission" date="2024-04" db="EMBL/GenBank/DDBJ databases">
        <title>Bacillus oryzaecorticis sp. nov., a moderately halophilic bacterium isolated from rice husks.</title>
        <authorList>
            <person name="Zhu H.-S."/>
        </authorList>
    </citation>
    <scope>NUCLEOTIDE SEQUENCE [LARGE SCALE GENOMIC DNA]</scope>
    <source>
        <strain evidence="2 3">ZC255</strain>
    </source>
</reference>
<keyword evidence="1" id="KW-0472">Membrane</keyword>
<dbReference type="EMBL" id="JBBYAF010000048">
    <property type="protein sequence ID" value="MEL3974308.1"/>
    <property type="molecule type" value="Genomic_DNA"/>
</dbReference>
<organism evidence="2 3">
    <name type="scientific">Rossellomorea oryzaecorticis</name>
    <dbReference type="NCBI Taxonomy" id="1396505"/>
    <lineage>
        <taxon>Bacteria</taxon>
        <taxon>Bacillati</taxon>
        <taxon>Bacillota</taxon>
        <taxon>Bacilli</taxon>
        <taxon>Bacillales</taxon>
        <taxon>Bacillaceae</taxon>
        <taxon>Rossellomorea</taxon>
    </lineage>
</organism>
<keyword evidence="1" id="KW-1133">Transmembrane helix</keyword>
<proteinExistence type="predicted"/>
<dbReference type="RefSeq" id="WP_341985829.1">
    <property type="nucleotide sequence ID" value="NZ_JBBYAF010000048.1"/>
</dbReference>
<evidence type="ECO:0000256" key="1">
    <source>
        <dbReference type="SAM" id="Phobius"/>
    </source>
</evidence>